<protein>
    <recommendedName>
        <fullName evidence="3">Tetratricopeptide repeat protein</fullName>
    </recommendedName>
</protein>
<evidence type="ECO:0000313" key="2">
    <source>
        <dbReference type="Proteomes" id="UP000075663"/>
    </source>
</evidence>
<gene>
    <name evidence="1" type="ORF">AWW67_04105</name>
</gene>
<comment type="caution">
    <text evidence="1">The sequence shown here is derived from an EMBL/GenBank/DDBJ whole genome shotgun (WGS) entry which is preliminary data.</text>
</comment>
<evidence type="ECO:0008006" key="3">
    <source>
        <dbReference type="Google" id="ProtNLM"/>
    </source>
</evidence>
<dbReference type="Proteomes" id="UP000075663">
    <property type="component" value="Unassembled WGS sequence"/>
</dbReference>
<dbReference type="EMBL" id="LRPB01000023">
    <property type="protein sequence ID" value="KYG84302.1"/>
    <property type="molecule type" value="Genomic_DNA"/>
</dbReference>
<dbReference type="InterPro" id="IPR046732">
    <property type="entry name" value="DUF6624"/>
</dbReference>
<dbReference type="AlphaFoldDB" id="A0A150Y068"/>
<name>A0A150Y068_9BACT</name>
<evidence type="ECO:0000313" key="1">
    <source>
        <dbReference type="EMBL" id="KYG84302.1"/>
    </source>
</evidence>
<dbReference type="InterPro" id="IPR011990">
    <property type="entry name" value="TPR-like_helical_dom_sf"/>
</dbReference>
<dbReference type="SUPFAM" id="SSF48452">
    <property type="entry name" value="TPR-like"/>
    <property type="match status" value="1"/>
</dbReference>
<dbReference type="STRING" id="1914963.AWW67_04105"/>
<reference evidence="1 2" key="1">
    <citation type="submission" date="2016-01" db="EMBL/GenBank/DDBJ databases">
        <title>Genome sequencing of Roseivirga seohaensis SW-152.</title>
        <authorList>
            <person name="Selvaratnam C."/>
            <person name="Thevarajoo S."/>
            <person name="Goh K.M."/>
            <person name="Ee R."/>
            <person name="Chan K.-G."/>
            <person name="Chong C.S."/>
        </authorList>
    </citation>
    <scope>NUCLEOTIDE SEQUENCE [LARGE SCALE GENOMIC DNA]</scope>
    <source>
        <strain evidence="1 2">SW-152</strain>
    </source>
</reference>
<accession>A0A150Y068</accession>
<proteinExistence type="predicted"/>
<sequence length="295" mass="34039">MLTSTLCFSQADGKKLLEEGNLEGAMNAFGQAFMANPSYTETAYQLTKTLALMNQVDTAFYFLNAALQDDNSLIRLADFNLYSLTTSPKWKAIEDRQIEKFQSAHGQLKNPTYTKALLSIIMKDQSLDYYVDFAKVEFSEKGHIPHWFYPIIFLKNEFITNQNFEEMKSLIKKYGWPTYSMVGKLASDAPLLVINHHPDDQVRKDYLPMIKEACESGEGSCIEYAKIYDRILVNDGQPQFYGMQFEFNADRKLVPATIESPEYVDQRRKAIGLEPLKDYLKRRINFNFEVAQKEK</sequence>
<organism evidence="1 2">
    <name type="scientific">Roseivirga seohaensis</name>
    <dbReference type="NCBI Taxonomy" id="1914963"/>
    <lineage>
        <taxon>Bacteria</taxon>
        <taxon>Pseudomonadati</taxon>
        <taxon>Bacteroidota</taxon>
        <taxon>Cytophagia</taxon>
        <taxon>Cytophagales</taxon>
        <taxon>Roseivirgaceae</taxon>
        <taxon>Roseivirga</taxon>
    </lineage>
</organism>
<dbReference type="Pfam" id="PF20329">
    <property type="entry name" value="DUF6624"/>
    <property type="match status" value="1"/>
</dbReference>